<dbReference type="Proteomes" id="UP000474802">
    <property type="component" value="Unassembled WGS sequence"/>
</dbReference>
<dbReference type="AlphaFoldDB" id="A0A6M1SKB7"/>
<keyword evidence="1" id="KW-0812">Transmembrane</keyword>
<sequence length="219" mass="23303">MGDSIRIGAVCMMMLTVLFFPAQFVTQLFSPGYDIFLYDISLLGVSSCQVWSIATSGGSDPVCSPLHLLFNIGIIMHGLLSIAGIWLTRHLWPTGGLASTALFLIAVGGVGAMMVGAFPLDDYMLIHVIGAVIAIAAPGVGFVLLAWVLRDLRPRLAFWTVLTGFVILLSGLGHALGGLPFGRGSMERLAVWPQTIWFVCVGITLYRKPGPLGRAVSGA</sequence>
<evidence type="ECO:0000313" key="2">
    <source>
        <dbReference type="EMBL" id="NGP17590.1"/>
    </source>
</evidence>
<name>A0A6M1SKB7_9HYPH</name>
<accession>A0A6M1SKB7</accession>
<keyword evidence="3" id="KW-1185">Reference proteome</keyword>
<evidence type="ECO:0000256" key="1">
    <source>
        <dbReference type="SAM" id="Phobius"/>
    </source>
</evidence>
<organism evidence="2 3">
    <name type="scientific">Devosia aurantiaca</name>
    <dbReference type="NCBI Taxonomy" id="2714858"/>
    <lineage>
        <taxon>Bacteria</taxon>
        <taxon>Pseudomonadati</taxon>
        <taxon>Pseudomonadota</taxon>
        <taxon>Alphaproteobacteria</taxon>
        <taxon>Hyphomicrobiales</taxon>
        <taxon>Devosiaceae</taxon>
        <taxon>Devosia</taxon>
    </lineage>
</organism>
<feature type="transmembrane region" description="Helical" evidence="1">
    <location>
        <begin position="124"/>
        <end position="149"/>
    </location>
</feature>
<feature type="transmembrane region" description="Helical" evidence="1">
    <location>
        <begin position="156"/>
        <end position="177"/>
    </location>
</feature>
<evidence type="ECO:0000313" key="3">
    <source>
        <dbReference type="Proteomes" id="UP000474802"/>
    </source>
</evidence>
<feature type="transmembrane region" description="Helical" evidence="1">
    <location>
        <begin position="66"/>
        <end position="88"/>
    </location>
</feature>
<gene>
    <name evidence="2" type="ORF">G5575_07885</name>
</gene>
<proteinExistence type="predicted"/>
<dbReference type="RefSeq" id="WP_164533859.1">
    <property type="nucleotide sequence ID" value="NZ_JAALFG010000002.1"/>
</dbReference>
<dbReference type="EMBL" id="JAALFG010000002">
    <property type="protein sequence ID" value="NGP17590.1"/>
    <property type="molecule type" value="Genomic_DNA"/>
</dbReference>
<keyword evidence="1" id="KW-1133">Transmembrane helix</keyword>
<feature type="transmembrane region" description="Helical" evidence="1">
    <location>
        <begin position="6"/>
        <end position="24"/>
    </location>
</feature>
<protein>
    <submittedName>
        <fullName evidence="2">DUF998 domain-containing protein</fullName>
    </submittedName>
</protein>
<feature type="transmembrane region" description="Helical" evidence="1">
    <location>
        <begin position="100"/>
        <end position="118"/>
    </location>
</feature>
<reference evidence="2 3" key="2">
    <citation type="submission" date="2020-03" db="EMBL/GenBank/DDBJ databases">
        <title>Devosia chinhatensis sp. nov., isolated from a hexachlorocyclohexane (HCH) dump site in India.</title>
        <authorList>
            <person name="Kumar M."/>
            <person name="Lal R."/>
        </authorList>
    </citation>
    <scope>NUCLEOTIDE SEQUENCE [LARGE SCALE GENOMIC DNA]</scope>
    <source>
        <strain evidence="2 3">H239</strain>
    </source>
</reference>
<reference evidence="2 3" key="1">
    <citation type="submission" date="2020-02" db="EMBL/GenBank/DDBJ databases">
        <authorList>
            <person name="Khan S.A."/>
            <person name="Jeon C.O."/>
            <person name="Chun B.H."/>
        </authorList>
    </citation>
    <scope>NUCLEOTIDE SEQUENCE [LARGE SCALE GENOMIC DNA]</scope>
    <source>
        <strain evidence="2 3">H239</strain>
    </source>
</reference>
<keyword evidence="1" id="KW-0472">Membrane</keyword>
<comment type="caution">
    <text evidence="2">The sequence shown here is derived from an EMBL/GenBank/DDBJ whole genome shotgun (WGS) entry which is preliminary data.</text>
</comment>